<gene>
    <name evidence="10" type="ORF">B0I18_106204</name>
</gene>
<comment type="catalytic activity">
    <reaction evidence="9">
        <text>3 propionate 3-nitronate + 3 O2 + H2O = 3 3-oxopropanoate + 2 nitrate + nitrite + H2O2 + 3 H(+)</text>
        <dbReference type="Rhea" id="RHEA:57332"/>
        <dbReference type="ChEBI" id="CHEBI:15377"/>
        <dbReference type="ChEBI" id="CHEBI:15378"/>
        <dbReference type="ChEBI" id="CHEBI:15379"/>
        <dbReference type="ChEBI" id="CHEBI:16240"/>
        <dbReference type="ChEBI" id="CHEBI:16301"/>
        <dbReference type="ChEBI" id="CHEBI:17632"/>
        <dbReference type="ChEBI" id="CHEBI:33190"/>
        <dbReference type="ChEBI" id="CHEBI:136067"/>
    </reaction>
</comment>
<dbReference type="GO" id="GO:0018580">
    <property type="term" value="F:nitronate monooxygenase activity"/>
    <property type="evidence" value="ECO:0007669"/>
    <property type="project" value="InterPro"/>
</dbReference>
<dbReference type="OrthoDB" id="9778912at2"/>
<dbReference type="EMBL" id="PYGD01000006">
    <property type="protein sequence ID" value="PSK91192.1"/>
    <property type="molecule type" value="Genomic_DNA"/>
</dbReference>
<evidence type="ECO:0000313" key="10">
    <source>
        <dbReference type="EMBL" id="PSK91192.1"/>
    </source>
</evidence>
<comment type="similarity">
    <text evidence="2">Belongs to the nitronate monooxygenase family. NMO class I subfamily.</text>
</comment>
<evidence type="ECO:0000256" key="4">
    <source>
        <dbReference type="ARBA" id="ARBA00022630"/>
    </source>
</evidence>
<evidence type="ECO:0000256" key="8">
    <source>
        <dbReference type="ARBA" id="ARBA00031155"/>
    </source>
</evidence>
<dbReference type="GO" id="GO:0009636">
    <property type="term" value="P:response to toxic substance"/>
    <property type="evidence" value="ECO:0007669"/>
    <property type="project" value="UniProtKB-KW"/>
</dbReference>
<comment type="caution">
    <text evidence="10">The sequence shown here is derived from an EMBL/GenBank/DDBJ whole genome shotgun (WGS) entry which is preliminary data.</text>
</comment>
<evidence type="ECO:0000256" key="7">
    <source>
        <dbReference type="ARBA" id="ARBA00023033"/>
    </source>
</evidence>
<dbReference type="CDD" id="cd04730">
    <property type="entry name" value="NPD_like"/>
    <property type="match status" value="1"/>
</dbReference>
<keyword evidence="4" id="KW-0285">Flavoprotein</keyword>
<dbReference type="InterPro" id="IPR013785">
    <property type="entry name" value="Aldolase_TIM"/>
</dbReference>
<dbReference type="RefSeq" id="WP_106523790.1">
    <property type="nucleotide sequence ID" value="NZ_PYGD01000006.1"/>
</dbReference>
<organism evidence="10 11">
    <name type="scientific">Taibaiella chishuiensis</name>
    <dbReference type="NCBI Taxonomy" id="1434707"/>
    <lineage>
        <taxon>Bacteria</taxon>
        <taxon>Pseudomonadati</taxon>
        <taxon>Bacteroidota</taxon>
        <taxon>Chitinophagia</taxon>
        <taxon>Chitinophagales</taxon>
        <taxon>Chitinophagaceae</taxon>
        <taxon>Taibaiella</taxon>
    </lineage>
</organism>
<evidence type="ECO:0000256" key="3">
    <source>
        <dbReference type="ARBA" id="ARBA00022575"/>
    </source>
</evidence>
<dbReference type="InterPro" id="IPR004136">
    <property type="entry name" value="NMO"/>
</dbReference>
<name>A0A2P8D1U9_9BACT</name>
<dbReference type="PANTHER" id="PTHR42747">
    <property type="entry name" value="NITRONATE MONOOXYGENASE-RELATED"/>
    <property type="match status" value="1"/>
</dbReference>
<evidence type="ECO:0000256" key="9">
    <source>
        <dbReference type="ARBA" id="ARBA00049401"/>
    </source>
</evidence>
<dbReference type="Pfam" id="PF03060">
    <property type="entry name" value="NMO"/>
    <property type="match status" value="1"/>
</dbReference>
<keyword evidence="5" id="KW-0288">FMN</keyword>
<evidence type="ECO:0000256" key="6">
    <source>
        <dbReference type="ARBA" id="ARBA00023002"/>
    </source>
</evidence>
<keyword evidence="11" id="KW-1185">Reference proteome</keyword>
<sequence>MWHQTNVSKLLGIDYPVLQGPFGGNLSSPALVAAVSNAGGLGGYGAYTHTPQEIIAIDQQIKAVTARPYNLNLWVSDTDIAGEDGTITDEAYEQAANLFRPYFEEAGIDLPGKPEPFHSRFANQVQVVLDIRPKVFSYVFGTLPPDVLEQCRSRGIITIGAATTPDEAIALEASGTDMIVASGFEAGGHRPSFQQPAAASVTGTFVLLQLIRERVKLPLIAAGGIATGRGIAAALTLGADAVQVGTAFLACEESNALPVHRQMLFSEQARHTMLTPVFTGRLGRGIRNNMAEALQSREASLMPFPLQSRFMAALRKAAVEKQQWDKVLFWGGQVAPVLKHRKAAELMRALVEEANERYGPGPVLKDV</sequence>
<evidence type="ECO:0000256" key="1">
    <source>
        <dbReference type="ARBA" id="ARBA00001917"/>
    </source>
</evidence>
<accession>A0A2P8D1U9</accession>
<dbReference type="PANTHER" id="PTHR42747:SF3">
    <property type="entry name" value="NITRONATE MONOOXYGENASE-RELATED"/>
    <property type="match status" value="1"/>
</dbReference>
<dbReference type="AlphaFoldDB" id="A0A2P8D1U9"/>
<keyword evidence="6" id="KW-0560">Oxidoreductase</keyword>
<protein>
    <recommendedName>
        <fullName evidence="8">Propionate 3-nitronate monooxygenase</fullName>
    </recommendedName>
</protein>
<proteinExistence type="inferred from homology"/>
<evidence type="ECO:0000256" key="2">
    <source>
        <dbReference type="ARBA" id="ARBA00009881"/>
    </source>
</evidence>
<keyword evidence="3" id="KW-0216">Detoxification</keyword>
<evidence type="ECO:0000256" key="5">
    <source>
        <dbReference type="ARBA" id="ARBA00022643"/>
    </source>
</evidence>
<reference evidence="10 11" key="1">
    <citation type="submission" date="2018-03" db="EMBL/GenBank/DDBJ databases">
        <title>Genomic Encyclopedia of Type Strains, Phase III (KMG-III): the genomes of soil and plant-associated and newly described type strains.</title>
        <authorList>
            <person name="Whitman W."/>
        </authorList>
    </citation>
    <scope>NUCLEOTIDE SEQUENCE [LARGE SCALE GENOMIC DNA]</scope>
    <source>
        <strain evidence="10 11">CGMCC 1.12700</strain>
    </source>
</reference>
<dbReference type="Proteomes" id="UP000240572">
    <property type="component" value="Unassembled WGS sequence"/>
</dbReference>
<dbReference type="SUPFAM" id="SSF51412">
    <property type="entry name" value="Inosine monophosphate dehydrogenase (IMPDH)"/>
    <property type="match status" value="1"/>
</dbReference>
<evidence type="ECO:0000313" key="11">
    <source>
        <dbReference type="Proteomes" id="UP000240572"/>
    </source>
</evidence>
<comment type="cofactor">
    <cofactor evidence="1">
        <name>FMN</name>
        <dbReference type="ChEBI" id="CHEBI:58210"/>
    </cofactor>
</comment>
<dbReference type="Gene3D" id="3.20.20.70">
    <property type="entry name" value="Aldolase class I"/>
    <property type="match status" value="1"/>
</dbReference>
<keyword evidence="7 10" id="KW-0503">Monooxygenase</keyword>